<dbReference type="GO" id="GO:0005634">
    <property type="term" value="C:nucleus"/>
    <property type="evidence" value="ECO:0007669"/>
    <property type="project" value="TreeGrafter"/>
</dbReference>
<keyword evidence="2" id="KW-0808">Transferase</keyword>
<reference evidence="9" key="1">
    <citation type="submission" date="2020-05" db="EMBL/GenBank/DDBJ databases">
        <title>Phylogenomic resolution of chytrid fungi.</title>
        <authorList>
            <person name="Stajich J.E."/>
            <person name="Amses K."/>
            <person name="Simmons R."/>
            <person name="Seto K."/>
            <person name="Myers J."/>
            <person name="Bonds A."/>
            <person name="Quandt C.A."/>
            <person name="Barry K."/>
            <person name="Liu P."/>
            <person name="Grigoriev I."/>
            <person name="Longcore J.E."/>
            <person name="James T.Y."/>
        </authorList>
    </citation>
    <scope>NUCLEOTIDE SEQUENCE</scope>
    <source>
        <strain evidence="9">JEL0318</strain>
    </source>
</reference>
<evidence type="ECO:0000256" key="5">
    <source>
        <dbReference type="ARBA" id="ARBA00022771"/>
    </source>
</evidence>
<dbReference type="Pfam" id="PF01753">
    <property type="entry name" value="zf-MYND"/>
    <property type="match status" value="1"/>
</dbReference>
<dbReference type="SUPFAM" id="SSF144232">
    <property type="entry name" value="HIT/MYND zinc finger-like"/>
    <property type="match status" value="1"/>
</dbReference>
<gene>
    <name evidence="9" type="ORF">HK097_007297</name>
</gene>
<evidence type="ECO:0000256" key="4">
    <source>
        <dbReference type="ARBA" id="ARBA00022723"/>
    </source>
</evidence>
<dbReference type="Pfam" id="PF09273">
    <property type="entry name" value="Rubis-subs-bind"/>
    <property type="match status" value="1"/>
</dbReference>
<evidence type="ECO:0000256" key="7">
    <source>
        <dbReference type="PROSITE-ProRule" id="PRU00134"/>
    </source>
</evidence>
<feature type="domain" description="MYND-type" evidence="8">
    <location>
        <begin position="193"/>
        <end position="231"/>
    </location>
</feature>
<dbReference type="EMBL" id="JADGJD010000369">
    <property type="protein sequence ID" value="KAJ3051668.1"/>
    <property type="molecule type" value="Genomic_DNA"/>
</dbReference>
<dbReference type="InterPro" id="IPR046341">
    <property type="entry name" value="SET_dom_sf"/>
</dbReference>
<dbReference type="CDD" id="cd10527">
    <property type="entry name" value="SET_LSMT"/>
    <property type="match status" value="1"/>
</dbReference>
<dbReference type="Gene3D" id="3.90.1420.10">
    <property type="entry name" value="Rubisco LSMT, substrate-binding domain"/>
    <property type="match status" value="1"/>
</dbReference>
<dbReference type="PROSITE" id="PS50865">
    <property type="entry name" value="ZF_MYND_2"/>
    <property type="match status" value="1"/>
</dbReference>
<dbReference type="GO" id="GO:0016279">
    <property type="term" value="F:protein-lysine N-methyltransferase activity"/>
    <property type="evidence" value="ECO:0007669"/>
    <property type="project" value="TreeGrafter"/>
</dbReference>
<dbReference type="InterPro" id="IPR036464">
    <property type="entry name" value="Rubisco_LSMT_subst-bd_sf"/>
</dbReference>
<keyword evidence="3" id="KW-0949">S-adenosyl-L-methionine</keyword>
<evidence type="ECO:0000256" key="6">
    <source>
        <dbReference type="ARBA" id="ARBA00022833"/>
    </source>
</evidence>
<evidence type="ECO:0000259" key="8">
    <source>
        <dbReference type="PROSITE" id="PS50865"/>
    </source>
</evidence>
<dbReference type="PANTHER" id="PTHR13271:SF34">
    <property type="entry name" value="N-LYSINE METHYLTRANSFERASE SETD6"/>
    <property type="match status" value="1"/>
</dbReference>
<dbReference type="Gene3D" id="3.90.1410.10">
    <property type="entry name" value="set domain protein methyltransferase, domain 1"/>
    <property type="match status" value="1"/>
</dbReference>
<evidence type="ECO:0000256" key="2">
    <source>
        <dbReference type="ARBA" id="ARBA00022679"/>
    </source>
</evidence>
<evidence type="ECO:0000256" key="1">
    <source>
        <dbReference type="ARBA" id="ARBA00022603"/>
    </source>
</evidence>
<dbReference type="InterPro" id="IPR002893">
    <property type="entry name" value="Znf_MYND"/>
</dbReference>
<dbReference type="SUPFAM" id="SSF82199">
    <property type="entry name" value="SET domain"/>
    <property type="match status" value="1"/>
</dbReference>
<dbReference type="InterPro" id="IPR050600">
    <property type="entry name" value="SETD3_SETD6_MTase"/>
</dbReference>
<evidence type="ECO:0000313" key="10">
    <source>
        <dbReference type="Proteomes" id="UP001212841"/>
    </source>
</evidence>
<protein>
    <recommendedName>
        <fullName evidence="8">MYND-type domain-containing protein</fullName>
    </recommendedName>
</protein>
<keyword evidence="4" id="KW-0479">Metal-binding</keyword>
<keyword evidence="6" id="KW-0862">Zinc</keyword>
<dbReference type="PROSITE" id="PS01360">
    <property type="entry name" value="ZF_MYND_1"/>
    <property type="match status" value="1"/>
</dbReference>
<organism evidence="9 10">
    <name type="scientific">Rhizophlyctis rosea</name>
    <dbReference type="NCBI Taxonomy" id="64517"/>
    <lineage>
        <taxon>Eukaryota</taxon>
        <taxon>Fungi</taxon>
        <taxon>Fungi incertae sedis</taxon>
        <taxon>Chytridiomycota</taxon>
        <taxon>Chytridiomycota incertae sedis</taxon>
        <taxon>Chytridiomycetes</taxon>
        <taxon>Rhizophlyctidales</taxon>
        <taxon>Rhizophlyctidaceae</taxon>
        <taxon>Rhizophlyctis</taxon>
    </lineage>
</organism>
<evidence type="ECO:0000313" key="9">
    <source>
        <dbReference type="EMBL" id="KAJ3051668.1"/>
    </source>
</evidence>
<evidence type="ECO:0000256" key="3">
    <source>
        <dbReference type="ARBA" id="ARBA00022691"/>
    </source>
</evidence>
<dbReference type="PANTHER" id="PTHR13271">
    <property type="entry name" value="UNCHARACTERIZED PUTATIVE METHYLTRANSFERASE"/>
    <property type="match status" value="1"/>
</dbReference>
<dbReference type="AlphaFoldDB" id="A0AAD5SD90"/>
<dbReference type="SUPFAM" id="SSF81822">
    <property type="entry name" value="RuBisCo LSMT C-terminal, substrate-binding domain"/>
    <property type="match status" value="1"/>
</dbReference>
<proteinExistence type="predicted"/>
<accession>A0AAD5SD90</accession>
<dbReference type="InterPro" id="IPR015353">
    <property type="entry name" value="Rubisco_LSMT_subst-bd"/>
</dbReference>
<sequence length="237" mass="26014">MRIVARFADMLNHSDETEFCHVYDETRTALRITAGKDYARGDQVFINYGKVRNSRLLRLYGFVIPNNPNNTYDLVLTNEFPLTPAAPLPLDVLRYLCIQRLDPEELSKVGIASTTASKPLSARNEEEVLKSFVDAFCGLLAGFAIPAADLEGSIKEGKYSGNAYAAAVVSLDEHSILQAALEMTKNLLVGITCVKCGTADIGGKKCRRCRNAVYCSVACSKADWAEHKKVCKRVAGK</sequence>
<dbReference type="Gene3D" id="6.10.140.2220">
    <property type="match status" value="1"/>
</dbReference>
<keyword evidence="1" id="KW-0489">Methyltransferase</keyword>
<comment type="caution">
    <text evidence="9">The sequence shown here is derived from an EMBL/GenBank/DDBJ whole genome shotgun (WGS) entry which is preliminary data.</text>
</comment>
<name>A0AAD5SD90_9FUNG</name>
<dbReference type="GO" id="GO:0032259">
    <property type="term" value="P:methylation"/>
    <property type="evidence" value="ECO:0007669"/>
    <property type="project" value="UniProtKB-KW"/>
</dbReference>
<dbReference type="Proteomes" id="UP001212841">
    <property type="component" value="Unassembled WGS sequence"/>
</dbReference>
<keyword evidence="5 7" id="KW-0863">Zinc-finger</keyword>
<dbReference type="GO" id="GO:0008270">
    <property type="term" value="F:zinc ion binding"/>
    <property type="evidence" value="ECO:0007669"/>
    <property type="project" value="UniProtKB-KW"/>
</dbReference>
<keyword evidence="10" id="KW-1185">Reference proteome</keyword>